<keyword evidence="3" id="KW-1185">Reference proteome</keyword>
<name>A0A1Y1WHB6_9FUNG</name>
<dbReference type="Proteomes" id="UP000193922">
    <property type="component" value="Unassembled WGS sequence"/>
</dbReference>
<comment type="caution">
    <text evidence="2">The sequence shown here is derived from an EMBL/GenBank/DDBJ whole genome shotgun (WGS) entry which is preliminary data.</text>
</comment>
<evidence type="ECO:0000313" key="2">
    <source>
        <dbReference type="EMBL" id="ORX72913.1"/>
    </source>
</evidence>
<dbReference type="OrthoDB" id="264795at2759"/>
<sequence>MLSNAILDNMLESIVRDIAAPELDRSCANERIAAQLAEDIASSLTDYTSAFIAYEVAYREVMTAKADAFRKRALASTVFSQWQMEVTAREQEAALRQQYIDDLKTIVDSAPALQPPRSLLSRQPMMISPAHSRTQSNVSSVSMQSAQAC</sequence>
<feature type="compositionally biased region" description="Polar residues" evidence="1">
    <location>
        <begin position="131"/>
        <end position="149"/>
    </location>
</feature>
<dbReference type="GeneID" id="63808803"/>
<dbReference type="EMBL" id="MCFD01000002">
    <property type="protein sequence ID" value="ORX72913.1"/>
    <property type="molecule type" value="Genomic_DNA"/>
</dbReference>
<dbReference type="Gene3D" id="6.10.250.2880">
    <property type="match status" value="1"/>
</dbReference>
<reference evidence="2 3" key="1">
    <citation type="submission" date="2016-07" db="EMBL/GenBank/DDBJ databases">
        <title>Pervasive Adenine N6-methylation of Active Genes in Fungi.</title>
        <authorList>
            <consortium name="DOE Joint Genome Institute"/>
            <person name="Mondo S.J."/>
            <person name="Dannebaum R.O."/>
            <person name="Kuo R.C."/>
            <person name="Labutti K."/>
            <person name="Haridas S."/>
            <person name="Kuo A."/>
            <person name="Salamov A."/>
            <person name="Ahrendt S.R."/>
            <person name="Lipzen A."/>
            <person name="Sullivan W."/>
            <person name="Andreopoulos W.B."/>
            <person name="Clum A."/>
            <person name="Lindquist E."/>
            <person name="Daum C."/>
            <person name="Ramamoorthy G.K."/>
            <person name="Gryganskyi A."/>
            <person name="Culley D."/>
            <person name="Magnuson J.K."/>
            <person name="James T.Y."/>
            <person name="O'Malley M.A."/>
            <person name="Stajich J.E."/>
            <person name="Spatafora J.W."/>
            <person name="Visel A."/>
            <person name="Grigoriev I.V."/>
        </authorList>
    </citation>
    <scope>NUCLEOTIDE SEQUENCE [LARGE SCALE GENOMIC DNA]</scope>
    <source>
        <strain evidence="2 3">ATCC 12442</strain>
    </source>
</reference>
<organism evidence="2 3">
    <name type="scientific">Linderina pennispora</name>
    <dbReference type="NCBI Taxonomy" id="61395"/>
    <lineage>
        <taxon>Eukaryota</taxon>
        <taxon>Fungi</taxon>
        <taxon>Fungi incertae sedis</taxon>
        <taxon>Zoopagomycota</taxon>
        <taxon>Kickxellomycotina</taxon>
        <taxon>Kickxellomycetes</taxon>
        <taxon>Kickxellales</taxon>
        <taxon>Kickxellaceae</taxon>
        <taxon>Linderina</taxon>
    </lineage>
</organism>
<evidence type="ECO:0000256" key="1">
    <source>
        <dbReference type="SAM" id="MobiDB-lite"/>
    </source>
</evidence>
<dbReference type="AlphaFoldDB" id="A0A1Y1WHB6"/>
<proteinExistence type="predicted"/>
<dbReference type="RefSeq" id="XP_040746253.1">
    <property type="nucleotide sequence ID" value="XM_040892155.1"/>
</dbReference>
<protein>
    <submittedName>
        <fullName evidence="2">Uncharacterized protein</fullName>
    </submittedName>
</protein>
<evidence type="ECO:0000313" key="3">
    <source>
        <dbReference type="Proteomes" id="UP000193922"/>
    </source>
</evidence>
<gene>
    <name evidence="2" type="ORF">DL89DRAFT_84762</name>
</gene>
<accession>A0A1Y1WHB6</accession>
<feature type="region of interest" description="Disordered" evidence="1">
    <location>
        <begin position="129"/>
        <end position="149"/>
    </location>
</feature>